<evidence type="ECO:0008006" key="3">
    <source>
        <dbReference type="Google" id="ProtNLM"/>
    </source>
</evidence>
<dbReference type="EMBL" id="JAMSHJ010000004">
    <property type="protein sequence ID" value="KAI5420021.1"/>
    <property type="molecule type" value="Genomic_DNA"/>
</dbReference>
<sequence>MCTSSLEVLTIRFEHVKATMLNIEPLPSLRRVFNHVIREEAGITSERDKMVVVKGESGGTAFYAPNHNRLRRDGQKPKCDHCGKVGHTKVGCFEFTDKKEEKETVQGKALHGSRVMHHDSFDASNDMLCKDKKWILDSGASHHMTPLLSLMRGVTKIEKPFYITVPTGNAVLVEEMGIIDLSKDLTLHNDLVTKKKIGLGDVHGGGLRVEATSSRVSFQGSS</sequence>
<gene>
    <name evidence="1" type="ORF">KIW84_043988</name>
</gene>
<protein>
    <recommendedName>
        <fullName evidence="3">CCHC-type domain-containing protein</fullName>
    </recommendedName>
</protein>
<dbReference type="Proteomes" id="UP001058974">
    <property type="component" value="Chromosome 4"/>
</dbReference>
<accession>A0A9D5AUT7</accession>
<organism evidence="1 2">
    <name type="scientific">Pisum sativum</name>
    <name type="common">Garden pea</name>
    <name type="synonym">Lathyrus oleraceus</name>
    <dbReference type="NCBI Taxonomy" id="3888"/>
    <lineage>
        <taxon>Eukaryota</taxon>
        <taxon>Viridiplantae</taxon>
        <taxon>Streptophyta</taxon>
        <taxon>Embryophyta</taxon>
        <taxon>Tracheophyta</taxon>
        <taxon>Spermatophyta</taxon>
        <taxon>Magnoliopsida</taxon>
        <taxon>eudicotyledons</taxon>
        <taxon>Gunneridae</taxon>
        <taxon>Pentapetalae</taxon>
        <taxon>rosids</taxon>
        <taxon>fabids</taxon>
        <taxon>Fabales</taxon>
        <taxon>Fabaceae</taxon>
        <taxon>Papilionoideae</taxon>
        <taxon>50 kb inversion clade</taxon>
        <taxon>NPAAA clade</taxon>
        <taxon>Hologalegina</taxon>
        <taxon>IRL clade</taxon>
        <taxon>Fabeae</taxon>
        <taxon>Lathyrus</taxon>
    </lineage>
</organism>
<proteinExistence type="predicted"/>
<comment type="caution">
    <text evidence="1">The sequence shown here is derived from an EMBL/GenBank/DDBJ whole genome shotgun (WGS) entry which is preliminary data.</text>
</comment>
<keyword evidence="2" id="KW-1185">Reference proteome</keyword>
<reference evidence="1 2" key="1">
    <citation type="journal article" date="2022" name="Nat. Genet.">
        <title>Improved pea reference genome and pan-genome highlight genomic features and evolutionary characteristics.</title>
        <authorList>
            <person name="Yang T."/>
            <person name="Liu R."/>
            <person name="Luo Y."/>
            <person name="Hu S."/>
            <person name="Wang D."/>
            <person name="Wang C."/>
            <person name="Pandey M.K."/>
            <person name="Ge S."/>
            <person name="Xu Q."/>
            <person name="Li N."/>
            <person name="Li G."/>
            <person name="Huang Y."/>
            <person name="Saxena R.K."/>
            <person name="Ji Y."/>
            <person name="Li M."/>
            <person name="Yan X."/>
            <person name="He Y."/>
            <person name="Liu Y."/>
            <person name="Wang X."/>
            <person name="Xiang C."/>
            <person name="Varshney R.K."/>
            <person name="Ding H."/>
            <person name="Gao S."/>
            <person name="Zong X."/>
        </authorList>
    </citation>
    <scope>NUCLEOTIDE SEQUENCE [LARGE SCALE GENOMIC DNA]</scope>
    <source>
        <strain evidence="1 2">cv. Zhongwan 6</strain>
    </source>
</reference>
<dbReference type="PANTHER" id="PTHR34222">
    <property type="entry name" value="GAG_PRE-INTEGRS DOMAIN-CONTAINING PROTEIN"/>
    <property type="match status" value="1"/>
</dbReference>
<evidence type="ECO:0000313" key="2">
    <source>
        <dbReference type="Proteomes" id="UP001058974"/>
    </source>
</evidence>
<name>A0A9D5AUT7_PEA</name>
<dbReference type="PANTHER" id="PTHR34222:SF79">
    <property type="entry name" value="RETROVIRUS-RELATED POL POLYPROTEIN FROM TRANSPOSON TNT 1-94"/>
    <property type="match status" value="1"/>
</dbReference>
<evidence type="ECO:0000313" key="1">
    <source>
        <dbReference type="EMBL" id="KAI5420021.1"/>
    </source>
</evidence>
<dbReference type="AlphaFoldDB" id="A0A9D5AUT7"/>
<dbReference type="Gramene" id="Psat04G0398800-T1">
    <property type="protein sequence ID" value="KAI5420021.1"/>
    <property type="gene ID" value="KIW84_043988"/>
</dbReference>